<evidence type="ECO:0008006" key="5">
    <source>
        <dbReference type="Google" id="ProtNLM"/>
    </source>
</evidence>
<evidence type="ECO:0000313" key="4">
    <source>
        <dbReference type="Proteomes" id="UP001210231"/>
    </source>
</evidence>
<reference evidence="3 4" key="1">
    <citation type="submission" date="2022-12" db="EMBL/GenBank/DDBJ databases">
        <title>Chitinophagaceae gen. sp. nov., a new member of the family Chitinophagaceae, isolated from soil in a chemical factory.</title>
        <authorList>
            <person name="Ke Z."/>
        </authorList>
    </citation>
    <scope>NUCLEOTIDE SEQUENCE [LARGE SCALE GENOMIC DNA]</scope>
    <source>
        <strain evidence="3 4">LY-5</strain>
    </source>
</reference>
<evidence type="ECO:0000256" key="2">
    <source>
        <dbReference type="SAM" id="SignalP"/>
    </source>
</evidence>
<comment type="caution">
    <text evidence="3">The sequence shown here is derived from an EMBL/GenBank/DDBJ whole genome shotgun (WGS) entry which is preliminary data.</text>
</comment>
<feature type="chain" id="PRO_5047060081" description="Adhesion protein FadA" evidence="2">
    <location>
        <begin position="22"/>
        <end position="109"/>
    </location>
</feature>
<keyword evidence="4" id="KW-1185">Reference proteome</keyword>
<dbReference type="EMBL" id="JAQGEF010000006">
    <property type="protein sequence ID" value="MDA3614608.1"/>
    <property type="molecule type" value="Genomic_DNA"/>
</dbReference>
<sequence length="109" mass="11803">MKKFILTAVTIVSLGLVSANAAENNNKANLSAKAINVAALVEENAKLQTEVEMLKESVEDLKSTISYSKTMQSTINKLQKEDEATAKENADALKAYNSLMIKTIGRLAN</sequence>
<keyword evidence="2" id="KW-0732">Signal</keyword>
<dbReference type="Proteomes" id="UP001210231">
    <property type="component" value="Unassembled WGS sequence"/>
</dbReference>
<keyword evidence="1" id="KW-0175">Coiled coil</keyword>
<evidence type="ECO:0000313" key="3">
    <source>
        <dbReference type="EMBL" id="MDA3614608.1"/>
    </source>
</evidence>
<accession>A0ABT4UKB2</accession>
<name>A0ABT4UKB2_9BACT</name>
<gene>
    <name evidence="3" type="ORF">O3P16_07295</name>
</gene>
<organism evidence="3 4">
    <name type="scientific">Polluticaenibacter yanchengensis</name>
    <dbReference type="NCBI Taxonomy" id="3014562"/>
    <lineage>
        <taxon>Bacteria</taxon>
        <taxon>Pseudomonadati</taxon>
        <taxon>Bacteroidota</taxon>
        <taxon>Chitinophagia</taxon>
        <taxon>Chitinophagales</taxon>
        <taxon>Chitinophagaceae</taxon>
        <taxon>Polluticaenibacter</taxon>
    </lineage>
</organism>
<proteinExistence type="predicted"/>
<feature type="coiled-coil region" evidence="1">
    <location>
        <begin position="37"/>
        <end position="64"/>
    </location>
</feature>
<protein>
    <recommendedName>
        <fullName evidence="5">Adhesion protein FadA</fullName>
    </recommendedName>
</protein>
<evidence type="ECO:0000256" key="1">
    <source>
        <dbReference type="SAM" id="Coils"/>
    </source>
</evidence>
<dbReference type="RefSeq" id="WP_407030932.1">
    <property type="nucleotide sequence ID" value="NZ_JAQGEF010000006.1"/>
</dbReference>
<feature type="signal peptide" evidence="2">
    <location>
        <begin position="1"/>
        <end position="21"/>
    </location>
</feature>